<dbReference type="SUPFAM" id="SSF54786">
    <property type="entry name" value="YcfA/nrd intein domain"/>
    <property type="match status" value="1"/>
</dbReference>
<name>A0ABU7XFW5_9HYPH</name>
<evidence type="ECO:0000313" key="2">
    <source>
        <dbReference type="Proteomes" id="UP001350748"/>
    </source>
</evidence>
<protein>
    <submittedName>
        <fullName evidence="1">Type II toxin-antitoxin system HicA family toxin</fullName>
    </submittedName>
</protein>
<dbReference type="Proteomes" id="UP001350748">
    <property type="component" value="Unassembled WGS sequence"/>
</dbReference>
<organism evidence="1 2">
    <name type="scientific">Methylocystis borbori</name>
    <dbReference type="NCBI Taxonomy" id="3118750"/>
    <lineage>
        <taxon>Bacteria</taxon>
        <taxon>Pseudomonadati</taxon>
        <taxon>Pseudomonadota</taxon>
        <taxon>Alphaproteobacteria</taxon>
        <taxon>Hyphomicrobiales</taxon>
        <taxon>Methylocystaceae</taxon>
        <taxon>Methylocystis</taxon>
    </lineage>
</organism>
<dbReference type="EMBL" id="JAZHYN010000015">
    <property type="protein sequence ID" value="MEF3366256.1"/>
    <property type="molecule type" value="Genomic_DNA"/>
</dbReference>
<dbReference type="Pfam" id="PF07927">
    <property type="entry name" value="HicA_toxin"/>
    <property type="match status" value="1"/>
</dbReference>
<keyword evidence="2" id="KW-1185">Reference proteome</keyword>
<evidence type="ECO:0000313" key="1">
    <source>
        <dbReference type="EMBL" id="MEF3366256.1"/>
    </source>
</evidence>
<dbReference type="RefSeq" id="WP_332081239.1">
    <property type="nucleotide sequence ID" value="NZ_JAZHYN010000015.1"/>
</dbReference>
<reference evidence="1 2" key="1">
    <citation type="submission" date="2024-02" db="EMBL/GenBank/DDBJ databases">
        <authorList>
            <person name="Grouzdev D."/>
        </authorList>
    </citation>
    <scope>NUCLEOTIDE SEQUENCE [LARGE SCALE GENOMIC DNA]</scope>
    <source>
        <strain evidence="1 2">9N</strain>
    </source>
</reference>
<proteinExistence type="predicted"/>
<comment type="caution">
    <text evidence="1">The sequence shown here is derived from an EMBL/GenBank/DDBJ whole genome shotgun (WGS) entry which is preliminary data.</text>
</comment>
<accession>A0ABU7XFW5</accession>
<dbReference type="InterPro" id="IPR012933">
    <property type="entry name" value="HicA_mRNA_interferase"/>
</dbReference>
<gene>
    <name evidence="1" type="ORF">V3H18_06855</name>
</gene>
<sequence length="88" mass="9872">MDLNSAHRRTLVVFSSPAPTTLEWRKIERLFLAIGCEAIEGRGSRIGFKFGAARADFHRPHPGKEAKPYQVRAAREFLELIGVAPEPE</sequence>